<reference evidence="2 3" key="2">
    <citation type="journal article" date="2023" name="ChemBioChem">
        <title>Acyltransferase Domain Exchange between Two Independent Type I Polyketide Synthases in the Same Producer Strain of Macrolide Antibiotics.</title>
        <authorList>
            <person name="Kudo F."/>
            <person name="Kishikawa K."/>
            <person name="Tsuboi K."/>
            <person name="Kido T."/>
            <person name="Usui T."/>
            <person name="Hashimoto J."/>
            <person name="Shin-Ya K."/>
            <person name="Miyanaga A."/>
            <person name="Eguchi T."/>
        </authorList>
    </citation>
    <scope>NUCLEOTIDE SEQUENCE [LARGE SCALE GENOMIC DNA]</scope>
    <source>
        <strain evidence="2 3">A-8890</strain>
    </source>
</reference>
<proteinExistence type="predicted"/>
<accession>A0ABN5VU53</accession>
<dbReference type="EMBL" id="AP018448">
    <property type="protein sequence ID" value="BBC36711.1"/>
    <property type="molecule type" value="Genomic_DNA"/>
</dbReference>
<keyword evidence="3" id="KW-1185">Reference proteome</keyword>
<evidence type="ECO:0000313" key="2">
    <source>
        <dbReference type="EMBL" id="BBC36711.1"/>
    </source>
</evidence>
<dbReference type="InterPro" id="IPR025847">
    <property type="entry name" value="MEDS_domain"/>
</dbReference>
<evidence type="ECO:0000259" key="1">
    <source>
        <dbReference type="Pfam" id="PF14417"/>
    </source>
</evidence>
<sequence>MAAERLRLGDHACLGPGGTGDGDSPWRVFTAYTRTSLARREKVLLVMDPDDLSNDEVVALLDQGSGQAVRARQSGQLSLRRNTEMYVPDGRFHEERTIEAYTDEVNRAYDEGWSGLSITADMGWAPRVNLDQDRLLEYEASVAPLFADPLFTAICWYDRKRFGDEFLAGMGRVHPLRVKARTDEVDVREGPEGEVVADVAESGPRTEFEVLREALARRESAGPSRLVLDLRDLCFMEAHCAWQLISLAASLPPGSQVTVRCGELLGLVLRQLGADEVPQLALSVEDEPGVSEGAEH</sequence>
<evidence type="ECO:0000313" key="3">
    <source>
        <dbReference type="Proteomes" id="UP001321542"/>
    </source>
</evidence>
<organism evidence="2 3">
    <name type="scientific">Streptomyces graminofaciens</name>
    <dbReference type="NCBI Taxonomy" id="68212"/>
    <lineage>
        <taxon>Bacteria</taxon>
        <taxon>Bacillati</taxon>
        <taxon>Actinomycetota</taxon>
        <taxon>Actinomycetes</taxon>
        <taxon>Kitasatosporales</taxon>
        <taxon>Streptomycetaceae</taxon>
        <taxon>Streptomyces</taxon>
    </lineage>
</organism>
<protein>
    <recommendedName>
        <fullName evidence="1">MEDS domain-containing protein</fullName>
    </recommendedName>
</protein>
<dbReference type="Pfam" id="PF14417">
    <property type="entry name" value="MEDS"/>
    <property type="match status" value="1"/>
</dbReference>
<reference evidence="2 3" key="1">
    <citation type="journal article" date="2010" name="ChemBioChem">
        <title>Cloning and characterization of the biosynthetic gene cluster of 16-membered macrolide antibiotic FD-891: involvement of a dual functional cytochrome P450 monooxygenase catalyzing epoxidation and hydroxylation.</title>
        <authorList>
            <person name="Kudo F."/>
            <person name="Motegi A."/>
            <person name="Mizoue K."/>
            <person name="Eguchi T."/>
        </authorList>
    </citation>
    <scope>NUCLEOTIDE SEQUENCE [LARGE SCALE GENOMIC DNA]</scope>
    <source>
        <strain evidence="2 3">A-8890</strain>
    </source>
</reference>
<name>A0ABN5VU53_9ACTN</name>
<gene>
    <name evidence="2" type="ORF">SGFS_080050</name>
</gene>
<dbReference type="Proteomes" id="UP001321542">
    <property type="component" value="Chromosome"/>
</dbReference>
<feature type="domain" description="MEDS" evidence="1">
    <location>
        <begin position="22"/>
        <end position="175"/>
    </location>
</feature>